<comment type="caution">
    <text evidence="1">The sequence shown here is derived from an EMBL/GenBank/DDBJ whole genome shotgun (WGS) entry which is preliminary data.</text>
</comment>
<organism evidence="1">
    <name type="scientific">bioreactor metagenome</name>
    <dbReference type="NCBI Taxonomy" id="1076179"/>
    <lineage>
        <taxon>unclassified sequences</taxon>
        <taxon>metagenomes</taxon>
        <taxon>ecological metagenomes</taxon>
    </lineage>
</organism>
<protein>
    <submittedName>
        <fullName evidence="1">Uncharacterized protein</fullName>
    </submittedName>
</protein>
<dbReference type="AlphaFoldDB" id="A0A645CW63"/>
<dbReference type="EMBL" id="VSSQ01030531">
    <property type="protein sequence ID" value="MPM81088.1"/>
    <property type="molecule type" value="Genomic_DNA"/>
</dbReference>
<accession>A0A645CW63</accession>
<evidence type="ECO:0000313" key="1">
    <source>
        <dbReference type="EMBL" id="MPM81088.1"/>
    </source>
</evidence>
<gene>
    <name evidence="1" type="ORF">SDC9_128140</name>
</gene>
<reference evidence="1" key="1">
    <citation type="submission" date="2019-08" db="EMBL/GenBank/DDBJ databases">
        <authorList>
            <person name="Kucharzyk K."/>
            <person name="Murdoch R.W."/>
            <person name="Higgins S."/>
            <person name="Loffler F."/>
        </authorList>
    </citation>
    <scope>NUCLEOTIDE SEQUENCE</scope>
</reference>
<proteinExistence type="predicted"/>
<name>A0A645CW63_9ZZZZ</name>
<sequence length="82" mass="9074">MTANIQKGSHRAIVLAGDDDFIDTHFGCDIVAGGGNQAVMGQKKPVSREDGLQFVVEKFFVAMNQVLLRQPCFTHQIFINHD</sequence>